<accession>A0A852TP34</accession>
<dbReference type="PRINTS" id="PR00834">
    <property type="entry name" value="PROTEASES2C"/>
</dbReference>
<dbReference type="AlphaFoldDB" id="A0A852TP34"/>
<dbReference type="InterPro" id="IPR036034">
    <property type="entry name" value="PDZ_sf"/>
</dbReference>
<dbReference type="Pfam" id="PF13365">
    <property type="entry name" value="Trypsin_2"/>
    <property type="match status" value="1"/>
</dbReference>
<evidence type="ECO:0000256" key="1">
    <source>
        <dbReference type="ARBA" id="ARBA00022670"/>
    </source>
</evidence>
<keyword evidence="6" id="KW-1185">Reference proteome</keyword>
<dbReference type="GO" id="GO:0006508">
    <property type="term" value="P:proteolysis"/>
    <property type="evidence" value="ECO:0007669"/>
    <property type="project" value="UniProtKB-KW"/>
</dbReference>
<dbReference type="PANTHER" id="PTHR43343">
    <property type="entry name" value="PEPTIDASE S12"/>
    <property type="match status" value="1"/>
</dbReference>
<evidence type="ECO:0000313" key="5">
    <source>
        <dbReference type="EMBL" id="NYE45718.1"/>
    </source>
</evidence>
<feature type="compositionally biased region" description="Polar residues" evidence="3">
    <location>
        <begin position="39"/>
        <end position="51"/>
    </location>
</feature>
<dbReference type="InterPro" id="IPR001940">
    <property type="entry name" value="Peptidase_S1C"/>
</dbReference>
<sequence>MPVWAVIVIVMVVALVSAGAGGAVGGLIAVDNAAPEQPSPTLNNEVPSGTPSRPPDTIAGVAQRVSPSVVSIQGSGPQSSGNGSGFVIENDYVLTNNHVAAALEGQGIEVVYSDGHTTTAGVVGAAPSSDLAVLQVRDPIDVTPLAFGDSDQATVGDTVIAIGAPLGLEGTVTTGIISAVNRPVTVGESGEETYINAVQTDAAVNPGNSGGPLVDDQGRVIGVNSAIATMGGLSGEQTGSIGLGFAIPSTQAERVAQQLIETGEAPHAVIGAILDIRYQEQGALIIDDESVGRPVVPNGPADEAGLEPGDVIVEFDGTSVRDSTQLVTLIRNKAPGDRVEITYERGGEEQQTTMTLGSSE</sequence>
<evidence type="ECO:0000256" key="3">
    <source>
        <dbReference type="SAM" id="MobiDB-lite"/>
    </source>
</evidence>
<dbReference type="PANTHER" id="PTHR43343:SF3">
    <property type="entry name" value="PROTEASE DO-LIKE 8, CHLOROPLASTIC"/>
    <property type="match status" value="1"/>
</dbReference>
<keyword evidence="1 5" id="KW-0645">Protease</keyword>
<feature type="region of interest" description="Disordered" evidence="3">
    <location>
        <begin position="36"/>
        <end position="59"/>
    </location>
</feature>
<dbReference type="RefSeq" id="WP_179641888.1">
    <property type="nucleotide sequence ID" value="NZ_BAAAYY010000002.1"/>
</dbReference>
<dbReference type="Gene3D" id="2.40.10.120">
    <property type="match status" value="1"/>
</dbReference>
<evidence type="ECO:0000313" key="6">
    <source>
        <dbReference type="Proteomes" id="UP000589036"/>
    </source>
</evidence>
<dbReference type="InterPro" id="IPR051201">
    <property type="entry name" value="Chloro_Bact_Ser_Proteases"/>
</dbReference>
<feature type="domain" description="PDZ" evidence="4">
    <location>
        <begin position="295"/>
        <end position="347"/>
    </location>
</feature>
<evidence type="ECO:0000259" key="4">
    <source>
        <dbReference type="PROSITE" id="PS50106"/>
    </source>
</evidence>
<dbReference type="SUPFAM" id="SSF50494">
    <property type="entry name" value="Trypsin-like serine proteases"/>
    <property type="match status" value="1"/>
</dbReference>
<dbReference type="SUPFAM" id="SSF50156">
    <property type="entry name" value="PDZ domain-like"/>
    <property type="match status" value="1"/>
</dbReference>
<evidence type="ECO:0000256" key="2">
    <source>
        <dbReference type="ARBA" id="ARBA00022801"/>
    </source>
</evidence>
<dbReference type="EC" id="3.4.21.-" evidence="5"/>
<organism evidence="5 6">
    <name type="scientific">Spinactinospora alkalitolerans</name>
    <dbReference type="NCBI Taxonomy" id="687207"/>
    <lineage>
        <taxon>Bacteria</taxon>
        <taxon>Bacillati</taxon>
        <taxon>Actinomycetota</taxon>
        <taxon>Actinomycetes</taxon>
        <taxon>Streptosporangiales</taxon>
        <taxon>Nocardiopsidaceae</taxon>
        <taxon>Spinactinospora</taxon>
    </lineage>
</organism>
<keyword evidence="2 5" id="KW-0378">Hydrolase</keyword>
<gene>
    <name evidence="5" type="ORF">HDA32_000838</name>
</gene>
<comment type="caution">
    <text evidence="5">The sequence shown here is derived from an EMBL/GenBank/DDBJ whole genome shotgun (WGS) entry which is preliminary data.</text>
</comment>
<dbReference type="PROSITE" id="PS50106">
    <property type="entry name" value="PDZ"/>
    <property type="match status" value="1"/>
</dbReference>
<dbReference type="EMBL" id="JACCCC010000001">
    <property type="protein sequence ID" value="NYE45718.1"/>
    <property type="molecule type" value="Genomic_DNA"/>
</dbReference>
<reference evidence="5 6" key="1">
    <citation type="submission" date="2020-07" db="EMBL/GenBank/DDBJ databases">
        <title>Sequencing the genomes of 1000 actinobacteria strains.</title>
        <authorList>
            <person name="Klenk H.-P."/>
        </authorList>
    </citation>
    <scope>NUCLEOTIDE SEQUENCE [LARGE SCALE GENOMIC DNA]</scope>
    <source>
        <strain evidence="5 6">CXB654</strain>
    </source>
</reference>
<proteinExistence type="predicted"/>
<dbReference type="InterPro" id="IPR009003">
    <property type="entry name" value="Peptidase_S1_PA"/>
</dbReference>
<protein>
    <submittedName>
        <fullName evidence="5">Putative serine protease PepD</fullName>
        <ecNumber evidence="5">3.4.21.-</ecNumber>
    </submittedName>
</protein>
<dbReference type="GO" id="GO:0004252">
    <property type="term" value="F:serine-type endopeptidase activity"/>
    <property type="evidence" value="ECO:0007669"/>
    <property type="project" value="InterPro"/>
</dbReference>
<dbReference type="Pfam" id="PF13180">
    <property type="entry name" value="PDZ_2"/>
    <property type="match status" value="1"/>
</dbReference>
<dbReference type="SMART" id="SM00228">
    <property type="entry name" value="PDZ"/>
    <property type="match status" value="1"/>
</dbReference>
<dbReference type="Gene3D" id="2.30.42.10">
    <property type="match status" value="1"/>
</dbReference>
<dbReference type="Proteomes" id="UP000589036">
    <property type="component" value="Unassembled WGS sequence"/>
</dbReference>
<dbReference type="InterPro" id="IPR001478">
    <property type="entry name" value="PDZ"/>
</dbReference>
<name>A0A852TP34_9ACTN</name>